<feature type="transmembrane region" description="Helical" evidence="7">
    <location>
        <begin position="207"/>
        <end position="229"/>
    </location>
</feature>
<dbReference type="KEGG" id="tpal:117652099"/>
<sequence>MMTASLNVIKYLLFLFNVLFVITGIVLLAIGATIKAVYMGYHVFLDDRYFSAPNLLIAVGLIILLVSFLGCCGAVKENHCMIVSYIALLILIFILELSAGIAGYVCRDAAKDVLTQKLGESMLNYGKNDTVVTALWDLMQRTFECCGVNDPQDWITLAKMSQNTTVPQSCCGPASGFEPFTCSAESNPPRFKDGCTTKFGEFVRDKAVVIGGAGITIALIQLVGILMACRLASAMRRAVSELTPM</sequence>
<dbReference type="InterPro" id="IPR018503">
    <property type="entry name" value="Tetraspanin_CS"/>
</dbReference>
<dbReference type="InterPro" id="IPR008952">
    <property type="entry name" value="Tetraspanin_EC2_sf"/>
</dbReference>
<keyword evidence="3 7" id="KW-0812">Transmembrane</keyword>
<evidence type="ECO:0000256" key="5">
    <source>
        <dbReference type="ARBA" id="ARBA00023136"/>
    </source>
</evidence>
<feature type="disulfide bond" evidence="6">
    <location>
        <begin position="146"/>
        <end position="170"/>
    </location>
</feature>
<dbReference type="PIRSF" id="PIRSF002419">
    <property type="entry name" value="Tetraspanin"/>
    <property type="match status" value="1"/>
</dbReference>
<keyword evidence="8" id="KW-1185">Reference proteome</keyword>
<feature type="transmembrane region" description="Helical" evidence="7">
    <location>
        <begin position="82"/>
        <end position="105"/>
    </location>
</feature>
<evidence type="ECO:0000256" key="7">
    <source>
        <dbReference type="RuleBase" id="RU361218"/>
    </source>
</evidence>
<evidence type="ECO:0000256" key="1">
    <source>
        <dbReference type="ARBA" id="ARBA00004141"/>
    </source>
</evidence>
<organism evidence="9">
    <name type="scientific">Thrips palmi</name>
    <name type="common">Melon thrips</name>
    <dbReference type="NCBI Taxonomy" id="161013"/>
    <lineage>
        <taxon>Eukaryota</taxon>
        <taxon>Metazoa</taxon>
        <taxon>Ecdysozoa</taxon>
        <taxon>Arthropoda</taxon>
        <taxon>Hexapoda</taxon>
        <taxon>Insecta</taxon>
        <taxon>Pterygota</taxon>
        <taxon>Neoptera</taxon>
        <taxon>Paraneoptera</taxon>
        <taxon>Thysanoptera</taxon>
        <taxon>Terebrantia</taxon>
        <taxon>Thripoidea</taxon>
        <taxon>Thripidae</taxon>
        <taxon>Thrips</taxon>
    </lineage>
</organism>
<dbReference type="GeneID" id="117652099"/>
<dbReference type="PANTHER" id="PTHR19282">
    <property type="entry name" value="TETRASPANIN"/>
    <property type="match status" value="1"/>
</dbReference>
<protein>
    <recommendedName>
        <fullName evidence="7">Tetraspanin</fullName>
    </recommendedName>
</protein>
<dbReference type="Pfam" id="PF00335">
    <property type="entry name" value="Tetraspanin"/>
    <property type="match status" value="1"/>
</dbReference>
<dbReference type="CDD" id="cd03127">
    <property type="entry name" value="tetraspanin_LEL"/>
    <property type="match status" value="1"/>
</dbReference>
<keyword evidence="4 7" id="KW-1133">Transmembrane helix</keyword>
<dbReference type="InterPro" id="IPR018499">
    <property type="entry name" value="Tetraspanin/Peripherin"/>
</dbReference>
<comment type="subcellular location">
    <subcellularLocation>
        <location evidence="1 7">Membrane</location>
        <topology evidence="1 7">Multi-pass membrane protein</topology>
    </subcellularLocation>
</comment>
<evidence type="ECO:0000256" key="3">
    <source>
        <dbReference type="ARBA" id="ARBA00022692"/>
    </source>
</evidence>
<evidence type="ECO:0000313" key="9">
    <source>
        <dbReference type="RefSeq" id="XP_034252665.1"/>
    </source>
</evidence>
<keyword evidence="5 7" id="KW-0472">Membrane</keyword>
<evidence type="ECO:0000256" key="6">
    <source>
        <dbReference type="PIRSR" id="PIRSR002419-1"/>
    </source>
</evidence>
<dbReference type="PANTHER" id="PTHR19282:SF456">
    <property type="entry name" value="CD63 MOLECULE"/>
    <property type="match status" value="1"/>
</dbReference>
<comment type="similarity">
    <text evidence="2 7">Belongs to the tetraspanin (TM4SF) family.</text>
</comment>
<dbReference type="FunCoup" id="A0A6P9A559">
    <property type="interactions" value="124"/>
</dbReference>
<accession>A0A6P9A559</accession>
<proteinExistence type="inferred from homology"/>
<dbReference type="AlphaFoldDB" id="A0A6P9A559"/>
<dbReference type="Proteomes" id="UP000515158">
    <property type="component" value="Unplaced"/>
</dbReference>
<evidence type="ECO:0000256" key="2">
    <source>
        <dbReference type="ARBA" id="ARBA00006840"/>
    </source>
</evidence>
<dbReference type="SUPFAM" id="SSF48652">
    <property type="entry name" value="Tetraspanin"/>
    <property type="match status" value="1"/>
</dbReference>
<feature type="transmembrane region" description="Helical" evidence="7">
    <location>
        <begin position="54"/>
        <end position="75"/>
    </location>
</feature>
<reference evidence="9" key="1">
    <citation type="submission" date="2025-08" db="UniProtKB">
        <authorList>
            <consortium name="RefSeq"/>
        </authorList>
    </citation>
    <scope>IDENTIFICATION</scope>
    <source>
        <tissue evidence="9">Total insect</tissue>
    </source>
</reference>
<dbReference type="PRINTS" id="PR00259">
    <property type="entry name" value="TMFOUR"/>
</dbReference>
<gene>
    <name evidence="9" type="primary">LOC117652099</name>
</gene>
<dbReference type="OrthoDB" id="10033535at2759"/>
<keyword evidence="6" id="KW-1015">Disulfide bond</keyword>
<dbReference type="InterPro" id="IPR000301">
    <property type="entry name" value="Tetraspanin_animals"/>
</dbReference>
<name>A0A6P9A559_THRPL</name>
<evidence type="ECO:0000313" key="8">
    <source>
        <dbReference type="Proteomes" id="UP000515158"/>
    </source>
</evidence>
<feature type="transmembrane region" description="Helical" evidence="7">
    <location>
        <begin position="12"/>
        <end position="34"/>
    </location>
</feature>
<dbReference type="RefSeq" id="XP_034252665.1">
    <property type="nucleotide sequence ID" value="XM_034396774.1"/>
</dbReference>
<dbReference type="InParanoid" id="A0A6P9A559"/>
<dbReference type="Gene3D" id="1.10.1450.10">
    <property type="entry name" value="Tetraspanin"/>
    <property type="match status" value="1"/>
</dbReference>
<dbReference type="PROSITE" id="PS00421">
    <property type="entry name" value="TM4_1"/>
    <property type="match status" value="1"/>
</dbReference>
<evidence type="ECO:0000256" key="4">
    <source>
        <dbReference type="ARBA" id="ARBA00022989"/>
    </source>
</evidence>
<dbReference type="GO" id="GO:0005886">
    <property type="term" value="C:plasma membrane"/>
    <property type="evidence" value="ECO:0007669"/>
    <property type="project" value="TreeGrafter"/>
</dbReference>